<proteinExistence type="predicted"/>
<name>L9KRZ7_TUPCH</name>
<keyword evidence="3" id="KW-1185">Reference proteome</keyword>
<protein>
    <submittedName>
        <fullName evidence="2">Uncharacterized protein</fullName>
    </submittedName>
</protein>
<dbReference type="InParanoid" id="L9KRZ7"/>
<evidence type="ECO:0000256" key="1">
    <source>
        <dbReference type="SAM" id="MobiDB-lite"/>
    </source>
</evidence>
<dbReference type="EMBL" id="KB320686">
    <property type="protein sequence ID" value="ELW65458.1"/>
    <property type="molecule type" value="Genomic_DNA"/>
</dbReference>
<organism evidence="2 3">
    <name type="scientific">Tupaia chinensis</name>
    <name type="common">Chinese tree shrew</name>
    <name type="synonym">Tupaia belangeri chinensis</name>
    <dbReference type="NCBI Taxonomy" id="246437"/>
    <lineage>
        <taxon>Eukaryota</taxon>
        <taxon>Metazoa</taxon>
        <taxon>Chordata</taxon>
        <taxon>Craniata</taxon>
        <taxon>Vertebrata</taxon>
        <taxon>Euteleostomi</taxon>
        <taxon>Mammalia</taxon>
        <taxon>Eutheria</taxon>
        <taxon>Euarchontoglires</taxon>
        <taxon>Scandentia</taxon>
        <taxon>Tupaiidae</taxon>
        <taxon>Tupaia</taxon>
    </lineage>
</organism>
<dbReference type="AlphaFoldDB" id="L9KRZ7"/>
<gene>
    <name evidence="2" type="ORF">TREES_T100009051</name>
</gene>
<evidence type="ECO:0000313" key="3">
    <source>
        <dbReference type="Proteomes" id="UP000011518"/>
    </source>
</evidence>
<dbReference type="Proteomes" id="UP000011518">
    <property type="component" value="Unassembled WGS sequence"/>
</dbReference>
<feature type="region of interest" description="Disordered" evidence="1">
    <location>
        <begin position="26"/>
        <end position="70"/>
    </location>
</feature>
<evidence type="ECO:0000313" key="2">
    <source>
        <dbReference type="EMBL" id="ELW65458.1"/>
    </source>
</evidence>
<accession>L9KRZ7</accession>
<sequence length="139" mass="14296">MRTVSLRGCGVTCRARATSRRALPVAAAAAARAPPEPRAVPGGRRPGFGSDPPRAGDVSQTPTRPRASLPTVLSNARTPLGRKAELCLTSERVSIGSAWIPVLLASPSSMTGLSTELLLQEAFSASAWSGAPSGHPQST</sequence>
<reference evidence="3" key="2">
    <citation type="journal article" date="2013" name="Nat. Commun.">
        <title>Genome of the Chinese tree shrew.</title>
        <authorList>
            <person name="Fan Y."/>
            <person name="Huang Z.Y."/>
            <person name="Cao C.C."/>
            <person name="Chen C.S."/>
            <person name="Chen Y.X."/>
            <person name="Fan D.D."/>
            <person name="He J."/>
            <person name="Hou H.L."/>
            <person name="Hu L."/>
            <person name="Hu X.T."/>
            <person name="Jiang X.T."/>
            <person name="Lai R."/>
            <person name="Lang Y.S."/>
            <person name="Liang B."/>
            <person name="Liao S.G."/>
            <person name="Mu D."/>
            <person name="Ma Y.Y."/>
            <person name="Niu Y.Y."/>
            <person name="Sun X.Q."/>
            <person name="Xia J.Q."/>
            <person name="Xiao J."/>
            <person name="Xiong Z.Q."/>
            <person name="Xu L."/>
            <person name="Yang L."/>
            <person name="Zhang Y."/>
            <person name="Zhao W."/>
            <person name="Zhao X.D."/>
            <person name="Zheng Y.T."/>
            <person name="Zhou J.M."/>
            <person name="Zhu Y.B."/>
            <person name="Zhang G.J."/>
            <person name="Wang J."/>
            <person name="Yao Y.G."/>
        </authorList>
    </citation>
    <scope>NUCLEOTIDE SEQUENCE [LARGE SCALE GENOMIC DNA]</scope>
</reference>
<reference evidence="3" key="1">
    <citation type="submission" date="2012-07" db="EMBL/GenBank/DDBJ databases">
        <title>Genome of the Chinese tree shrew, a rising model animal genetically related to primates.</title>
        <authorList>
            <person name="Zhang G."/>
            <person name="Fan Y."/>
            <person name="Yao Y."/>
            <person name="Huang Z."/>
        </authorList>
    </citation>
    <scope>NUCLEOTIDE SEQUENCE [LARGE SCALE GENOMIC DNA]</scope>
</reference>
<feature type="compositionally biased region" description="Low complexity" evidence="1">
    <location>
        <begin position="26"/>
        <end position="43"/>
    </location>
</feature>